<keyword evidence="3" id="KW-0804">Transcription</keyword>
<dbReference type="CDD" id="cd00090">
    <property type="entry name" value="HTH_ARSR"/>
    <property type="match status" value="1"/>
</dbReference>
<keyword evidence="2" id="KW-0238">DNA-binding</keyword>
<name>A0A4R6U7G0_9BURK</name>
<accession>A0A4R6U7G0</accession>
<evidence type="ECO:0000259" key="4">
    <source>
        <dbReference type="PROSITE" id="PS50987"/>
    </source>
</evidence>
<reference evidence="5 6" key="1">
    <citation type="submission" date="2019-03" db="EMBL/GenBank/DDBJ databases">
        <title>Genomic Encyclopedia of Type Strains, Phase IV (KMG-IV): sequencing the most valuable type-strain genomes for metagenomic binning, comparative biology and taxonomic classification.</title>
        <authorList>
            <person name="Goeker M."/>
        </authorList>
    </citation>
    <scope>NUCLEOTIDE SEQUENCE [LARGE SCALE GENOMIC DNA]</scope>
    <source>
        <strain evidence="5 6">DSM 19605</strain>
    </source>
</reference>
<dbReference type="InterPro" id="IPR001845">
    <property type="entry name" value="HTH_ArsR_DNA-bd_dom"/>
</dbReference>
<dbReference type="SUPFAM" id="SSF46785">
    <property type="entry name" value="Winged helix' DNA-binding domain"/>
    <property type="match status" value="1"/>
</dbReference>
<comment type="caution">
    <text evidence="5">The sequence shown here is derived from an EMBL/GenBank/DDBJ whole genome shotgun (WGS) entry which is preliminary data.</text>
</comment>
<dbReference type="InterPro" id="IPR036390">
    <property type="entry name" value="WH_DNA-bd_sf"/>
</dbReference>
<feature type="domain" description="HTH arsR-type" evidence="4">
    <location>
        <begin position="15"/>
        <end position="108"/>
    </location>
</feature>
<dbReference type="GO" id="GO:0003700">
    <property type="term" value="F:DNA-binding transcription factor activity"/>
    <property type="evidence" value="ECO:0007669"/>
    <property type="project" value="InterPro"/>
</dbReference>
<evidence type="ECO:0000313" key="5">
    <source>
        <dbReference type="EMBL" id="TDQ40505.1"/>
    </source>
</evidence>
<protein>
    <submittedName>
        <fullName evidence="5">ArsR family transcriptional regulator</fullName>
    </submittedName>
</protein>
<dbReference type="Proteomes" id="UP000295510">
    <property type="component" value="Unassembled WGS sequence"/>
</dbReference>
<dbReference type="GO" id="GO:0003677">
    <property type="term" value="F:DNA binding"/>
    <property type="evidence" value="ECO:0007669"/>
    <property type="project" value="UniProtKB-KW"/>
</dbReference>
<dbReference type="RefSeq" id="WP_133598928.1">
    <property type="nucleotide sequence ID" value="NZ_SNYL01000017.1"/>
</dbReference>
<dbReference type="OrthoDB" id="5296924at2"/>
<dbReference type="Pfam" id="PF01022">
    <property type="entry name" value="HTH_5"/>
    <property type="match status" value="1"/>
</dbReference>
<dbReference type="Gene3D" id="1.10.10.10">
    <property type="entry name" value="Winged helix-like DNA-binding domain superfamily/Winged helix DNA-binding domain"/>
    <property type="match status" value="1"/>
</dbReference>
<dbReference type="InterPro" id="IPR051011">
    <property type="entry name" value="Metal_resp_trans_reg"/>
</dbReference>
<sequence>MTSSTTLGPVPSNALQPAFEAAARYFGVLGEPTRLHILHTICQEEKCVNDIIKATGIAQANVSRHLGLMYQAGMLSRRREGTQVFYRVADRVFVELCRSVMVQVVSRMDEMARARMFDGSFHPMGLAGPLGPDLPATQKE</sequence>
<dbReference type="InterPro" id="IPR036388">
    <property type="entry name" value="WH-like_DNA-bd_sf"/>
</dbReference>
<evidence type="ECO:0000256" key="3">
    <source>
        <dbReference type="ARBA" id="ARBA00023163"/>
    </source>
</evidence>
<dbReference type="NCBIfam" id="NF033788">
    <property type="entry name" value="HTH_metalloreg"/>
    <property type="match status" value="1"/>
</dbReference>
<evidence type="ECO:0000256" key="2">
    <source>
        <dbReference type="ARBA" id="ARBA00023125"/>
    </source>
</evidence>
<organism evidence="5 6">
    <name type="scientific">Tepidicella xavieri</name>
    <dbReference type="NCBI Taxonomy" id="360241"/>
    <lineage>
        <taxon>Bacteria</taxon>
        <taxon>Pseudomonadati</taxon>
        <taxon>Pseudomonadota</taxon>
        <taxon>Betaproteobacteria</taxon>
        <taxon>Burkholderiales</taxon>
        <taxon>Tepidicella</taxon>
    </lineage>
</organism>
<proteinExistence type="predicted"/>
<dbReference type="PROSITE" id="PS50987">
    <property type="entry name" value="HTH_ARSR_2"/>
    <property type="match status" value="1"/>
</dbReference>
<dbReference type="InterPro" id="IPR011991">
    <property type="entry name" value="ArsR-like_HTH"/>
</dbReference>
<keyword evidence="6" id="KW-1185">Reference proteome</keyword>
<dbReference type="PANTHER" id="PTHR43132:SF9">
    <property type="entry name" value="ARSR FAMILY TRANSCRIPTIONAL REGULATORY PROTEIN"/>
    <property type="match status" value="1"/>
</dbReference>
<dbReference type="PRINTS" id="PR00778">
    <property type="entry name" value="HTHARSR"/>
</dbReference>
<evidence type="ECO:0000313" key="6">
    <source>
        <dbReference type="Proteomes" id="UP000295510"/>
    </source>
</evidence>
<dbReference type="AlphaFoldDB" id="A0A4R6U7G0"/>
<dbReference type="EMBL" id="SNYL01000017">
    <property type="protein sequence ID" value="TDQ40505.1"/>
    <property type="molecule type" value="Genomic_DNA"/>
</dbReference>
<evidence type="ECO:0000256" key="1">
    <source>
        <dbReference type="ARBA" id="ARBA00023015"/>
    </source>
</evidence>
<keyword evidence="1" id="KW-0805">Transcription regulation</keyword>
<dbReference type="SMART" id="SM00418">
    <property type="entry name" value="HTH_ARSR"/>
    <property type="match status" value="1"/>
</dbReference>
<gene>
    <name evidence="5" type="ORF">DFR43_1175</name>
</gene>
<dbReference type="PANTHER" id="PTHR43132">
    <property type="entry name" value="ARSENICAL RESISTANCE OPERON REPRESSOR ARSR-RELATED"/>
    <property type="match status" value="1"/>
</dbReference>